<feature type="compositionally biased region" description="Basic and acidic residues" evidence="1">
    <location>
        <begin position="161"/>
        <end position="173"/>
    </location>
</feature>
<protein>
    <submittedName>
        <fullName evidence="2">Uncharacterized protein</fullName>
    </submittedName>
</protein>
<dbReference type="InParanoid" id="C1EDK6"/>
<feature type="region of interest" description="Disordered" evidence="1">
    <location>
        <begin position="161"/>
        <end position="189"/>
    </location>
</feature>
<sequence>MTVPSHAVGDVDDVDDRLDALRKRLARGSDVSVTVGTAGLEGRVSPERLSRESSKELSVPPAASGPRDERPQRPRRAEPVDVMPSPTARSPRPSSPRSSTTAATHRRWNAHYDVNTTPALTSPGRGRERAAAYGSPARFGIVPISPAPSLGVLAGDGDGRGRSIHDGRGDSTRHSTLRRHPRMGDDLFGEDNRAAGRFATSIGDDVATVTMTLRERDEIHAKLVRLTGERDASRAECASLARNLTETTVELDRVRSRYADVAARLDAVAEDLATHRARVGARNGGGGGFGHPALAGATADARVAASELRAAVEDLIAESSIDDDDRVGRRRVAGVVRERTRALIARAEDVAIAAMGELAAAASREATGGRRYKLPIY</sequence>
<feature type="compositionally biased region" description="Basic and acidic residues" evidence="1">
    <location>
        <begin position="66"/>
        <end position="79"/>
    </location>
</feature>
<feature type="compositionally biased region" description="Basic and acidic residues" evidence="1">
    <location>
        <begin position="44"/>
        <end position="55"/>
    </location>
</feature>
<evidence type="ECO:0000313" key="3">
    <source>
        <dbReference type="Proteomes" id="UP000002009"/>
    </source>
</evidence>
<evidence type="ECO:0000256" key="1">
    <source>
        <dbReference type="SAM" id="MobiDB-lite"/>
    </source>
</evidence>
<dbReference type="AlphaFoldDB" id="C1EDK6"/>
<dbReference type="Proteomes" id="UP000002009">
    <property type="component" value="Chromosome 11"/>
</dbReference>
<dbReference type="GeneID" id="8247238"/>
<organism evidence="2 3">
    <name type="scientific">Micromonas commoda (strain RCC299 / NOUM17 / CCMP2709)</name>
    <name type="common">Picoplanktonic green alga</name>
    <dbReference type="NCBI Taxonomy" id="296587"/>
    <lineage>
        <taxon>Eukaryota</taxon>
        <taxon>Viridiplantae</taxon>
        <taxon>Chlorophyta</taxon>
        <taxon>Mamiellophyceae</taxon>
        <taxon>Mamiellales</taxon>
        <taxon>Mamiellaceae</taxon>
        <taxon>Micromonas</taxon>
    </lineage>
</organism>
<keyword evidence="3" id="KW-1185">Reference proteome</keyword>
<feature type="region of interest" description="Disordered" evidence="1">
    <location>
        <begin position="26"/>
        <end position="131"/>
    </location>
</feature>
<evidence type="ECO:0000313" key="2">
    <source>
        <dbReference type="EMBL" id="ACO66380.1"/>
    </source>
</evidence>
<gene>
    <name evidence="2" type="ORF">MICPUN_62304</name>
</gene>
<name>C1EDK6_MICCC</name>
<feature type="compositionally biased region" description="Low complexity" evidence="1">
    <location>
        <begin position="84"/>
        <end position="103"/>
    </location>
</feature>
<dbReference type="RefSeq" id="XP_002505122.1">
    <property type="nucleotide sequence ID" value="XM_002505076.1"/>
</dbReference>
<dbReference type="EMBL" id="CP001330">
    <property type="protein sequence ID" value="ACO66380.1"/>
    <property type="molecule type" value="Genomic_DNA"/>
</dbReference>
<proteinExistence type="predicted"/>
<dbReference type="KEGG" id="mis:MICPUN_62304"/>
<accession>C1EDK6</accession>
<reference evidence="2 3" key="1">
    <citation type="journal article" date="2009" name="Science">
        <title>Green evolution and dynamic adaptations revealed by genomes of the marine picoeukaryotes Micromonas.</title>
        <authorList>
            <person name="Worden A.Z."/>
            <person name="Lee J.H."/>
            <person name="Mock T."/>
            <person name="Rouze P."/>
            <person name="Simmons M.P."/>
            <person name="Aerts A.L."/>
            <person name="Allen A.E."/>
            <person name="Cuvelier M.L."/>
            <person name="Derelle E."/>
            <person name="Everett M.V."/>
            <person name="Foulon E."/>
            <person name="Grimwood J."/>
            <person name="Gundlach H."/>
            <person name="Henrissat B."/>
            <person name="Napoli C."/>
            <person name="McDonald S.M."/>
            <person name="Parker M.S."/>
            <person name="Rombauts S."/>
            <person name="Salamov A."/>
            <person name="Von Dassow P."/>
            <person name="Badger J.H."/>
            <person name="Coutinho P.M."/>
            <person name="Demir E."/>
            <person name="Dubchak I."/>
            <person name="Gentemann C."/>
            <person name="Eikrem W."/>
            <person name="Gready J.E."/>
            <person name="John U."/>
            <person name="Lanier W."/>
            <person name="Lindquist E.A."/>
            <person name="Lucas S."/>
            <person name="Mayer K.F."/>
            <person name="Moreau H."/>
            <person name="Not F."/>
            <person name="Otillar R."/>
            <person name="Panaud O."/>
            <person name="Pangilinan J."/>
            <person name="Paulsen I."/>
            <person name="Piegu B."/>
            <person name="Poliakov A."/>
            <person name="Robbens S."/>
            <person name="Schmutz J."/>
            <person name="Toulza E."/>
            <person name="Wyss T."/>
            <person name="Zelensky A."/>
            <person name="Zhou K."/>
            <person name="Armbrust E.V."/>
            <person name="Bhattacharya D."/>
            <person name="Goodenough U.W."/>
            <person name="Van de Peer Y."/>
            <person name="Grigoriev I.V."/>
        </authorList>
    </citation>
    <scope>NUCLEOTIDE SEQUENCE [LARGE SCALE GENOMIC DNA]</scope>
    <source>
        <strain evidence="3">RCC299 / NOUM17</strain>
    </source>
</reference>